<keyword evidence="2" id="KW-1185">Reference proteome</keyword>
<gene>
    <name evidence="1" type="ORF">MHA01_06320</name>
</gene>
<organism evidence="1 2">
    <name type="scientific">Marinococcus halophilus</name>
    <dbReference type="NCBI Taxonomy" id="1371"/>
    <lineage>
        <taxon>Bacteria</taxon>
        <taxon>Bacillati</taxon>
        <taxon>Bacillota</taxon>
        <taxon>Bacilli</taxon>
        <taxon>Bacillales</taxon>
        <taxon>Bacillaceae</taxon>
        <taxon>Marinococcus</taxon>
    </lineage>
</organism>
<name>A0A510Y5B6_MARHA</name>
<dbReference type="EMBL" id="BJUN01000002">
    <property type="protein sequence ID" value="GEK57727.1"/>
    <property type="molecule type" value="Genomic_DNA"/>
</dbReference>
<dbReference type="RefSeq" id="WP_158219026.1">
    <property type="nucleotide sequence ID" value="NZ_NPFA01000001.1"/>
</dbReference>
<dbReference type="Proteomes" id="UP000321051">
    <property type="component" value="Unassembled WGS sequence"/>
</dbReference>
<reference evidence="1 2" key="1">
    <citation type="submission" date="2019-07" db="EMBL/GenBank/DDBJ databases">
        <title>Whole genome shotgun sequence of Marinococcus halophilus NBRC 102359.</title>
        <authorList>
            <person name="Hosoyama A."/>
            <person name="Uohara A."/>
            <person name="Ohji S."/>
            <person name="Ichikawa N."/>
        </authorList>
    </citation>
    <scope>NUCLEOTIDE SEQUENCE [LARGE SCALE GENOMIC DNA]</scope>
    <source>
        <strain evidence="1 2">NBRC 102359</strain>
    </source>
</reference>
<evidence type="ECO:0000313" key="1">
    <source>
        <dbReference type="EMBL" id="GEK57727.1"/>
    </source>
</evidence>
<protein>
    <submittedName>
        <fullName evidence="1">Uncharacterized protein</fullName>
    </submittedName>
</protein>
<dbReference type="AlphaFoldDB" id="A0A510Y5B6"/>
<proteinExistence type="predicted"/>
<sequence>MDRKRVIKRSFILKKRTGIWADMLYYAYNPLSTQPIQGVAGKKSKGVCAFGTKKEARDEHESEEAHYLAEQ</sequence>
<comment type="caution">
    <text evidence="1">The sequence shown here is derived from an EMBL/GenBank/DDBJ whole genome shotgun (WGS) entry which is preliminary data.</text>
</comment>
<accession>A0A510Y5B6</accession>
<evidence type="ECO:0000313" key="2">
    <source>
        <dbReference type="Proteomes" id="UP000321051"/>
    </source>
</evidence>